<reference evidence="1 2" key="1">
    <citation type="submission" date="2024-01" db="EMBL/GenBank/DDBJ databases">
        <authorList>
            <person name="Waweru B."/>
        </authorList>
    </citation>
    <scope>NUCLEOTIDE SEQUENCE [LARGE SCALE GENOMIC DNA]</scope>
</reference>
<dbReference type="Proteomes" id="UP001314170">
    <property type="component" value="Unassembled WGS sequence"/>
</dbReference>
<evidence type="ECO:0000313" key="2">
    <source>
        <dbReference type="Proteomes" id="UP001314170"/>
    </source>
</evidence>
<keyword evidence="2" id="KW-1185">Reference proteome</keyword>
<evidence type="ECO:0000313" key="1">
    <source>
        <dbReference type="EMBL" id="CAK7327795.1"/>
    </source>
</evidence>
<name>A0AAV1R438_9ROSI</name>
<gene>
    <name evidence="1" type="ORF">DCAF_LOCUS5511</name>
</gene>
<proteinExistence type="predicted"/>
<dbReference type="AlphaFoldDB" id="A0AAV1R438"/>
<accession>A0AAV1R438</accession>
<comment type="caution">
    <text evidence="1">The sequence shown here is derived from an EMBL/GenBank/DDBJ whole genome shotgun (WGS) entry which is preliminary data.</text>
</comment>
<protein>
    <submittedName>
        <fullName evidence="1">Uncharacterized protein</fullName>
    </submittedName>
</protein>
<dbReference type="EMBL" id="CAWUPB010000858">
    <property type="protein sequence ID" value="CAK7327795.1"/>
    <property type="molecule type" value="Genomic_DNA"/>
</dbReference>
<organism evidence="1 2">
    <name type="scientific">Dovyalis caffra</name>
    <dbReference type="NCBI Taxonomy" id="77055"/>
    <lineage>
        <taxon>Eukaryota</taxon>
        <taxon>Viridiplantae</taxon>
        <taxon>Streptophyta</taxon>
        <taxon>Embryophyta</taxon>
        <taxon>Tracheophyta</taxon>
        <taxon>Spermatophyta</taxon>
        <taxon>Magnoliopsida</taxon>
        <taxon>eudicotyledons</taxon>
        <taxon>Gunneridae</taxon>
        <taxon>Pentapetalae</taxon>
        <taxon>rosids</taxon>
        <taxon>fabids</taxon>
        <taxon>Malpighiales</taxon>
        <taxon>Salicaceae</taxon>
        <taxon>Flacourtieae</taxon>
        <taxon>Dovyalis</taxon>
    </lineage>
</organism>
<sequence length="147" mass="17103">MFLRILEKHDEVEKEDKEGTQNSNEKIENGVNFDDAIGNKFLDEKSDIFTTYNDLAKSVSSHDECGIQVKNLWDVANLERIDELSVHSKEKERHVIKNNGSISKYSKFHIRGEVSRNDPHFSKICSLLSYNTLWHRIQRINALLLED</sequence>